<protein>
    <recommendedName>
        <fullName evidence="13">DNA topoisomerase 2</fullName>
        <ecNumber evidence="13">5.6.2.2</ecNumber>
    </recommendedName>
</protein>
<keyword evidence="6 13" id="KW-0547">Nucleotide-binding</keyword>
<dbReference type="InterPro" id="IPR013758">
    <property type="entry name" value="Topo_IIA_A/C_ab"/>
</dbReference>
<dbReference type="InterPro" id="IPR036890">
    <property type="entry name" value="HATPase_C_sf"/>
</dbReference>
<evidence type="ECO:0000313" key="18">
    <source>
        <dbReference type="Proteomes" id="UP001642409"/>
    </source>
</evidence>
<evidence type="ECO:0000259" key="16">
    <source>
        <dbReference type="PROSITE" id="PS52040"/>
    </source>
</evidence>
<feature type="compositionally biased region" description="Basic and acidic residues" evidence="14">
    <location>
        <begin position="1347"/>
        <end position="1384"/>
    </location>
</feature>
<dbReference type="PROSITE" id="PS50880">
    <property type="entry name" value="TOPRIM"/>
    <property type="match status" value="1"/>
</dbReference>
<keyword evidence="9 12" id="KW-0799">Topoisomerase</keyword>
<dbReference type="Gene3D" id="3.30.565.10">
    <property type="entry name" value="Histidine kinase-like ATPase, C-terminal domain"/>
    <property type="match status" value="1"/>
</dbReference>
<evidence type="ECO:0000256" key="14">
    <source>
        <dbReference type="SAM" id="MobiDB-lite"/>
    </source>
</evidence>
<comment type="similarity">
    <text evidence="4 13">Belongs to the type II topoisomerase family.</text>
</comment>
<feature type="compositionally biased region" description="Basic and acidic residues" evidence="14">
    <location>
        <begin position="1302"/>
        <end position="1313"/>
    </location>
</feature>
<dbReference type="Gene3D" id="3.30.1490.30">
    <property type="match status" value="1"/>
</dbReference>
<dbReference type="SUPFAM" id="SSF54211">
    <property type="entry name" value="Ribosomal protein S5 domain 2-like"/>
    <property type="match status" value="1"/>
</dbReference>
<dbReference type="PRINTS" id="PR01158">
    <property type="entry name" value="TOPISMRASEII"/>
</dbReference>
<comment type="cofactor">
    <cofactor evidence="3">
        <name>Mg(2+)</name>
        <dbReference type="ChEBI" id="CHEBI:18420"/>
    </cofactor>
</comment>
<reference evidence="17 18" key="1">
    <citation type="submission" date="2024-07" db="EMBL/GenBank/DDBJ databases">
        <authorList>
            <person name="Akdeniz Z."/>
        </authorList>
    </citation>
    <scope>NUCLEOTIDE SEQUENCE [LARGE SCALE GENOMIC DNA]</scope>
</reference>
<feature type="domain" description="Toprim" evidence="15">
    <location>
        <begin position="481"/>
        <end position="600"/>
    </location>
</feature>
<feature type="active site" description="O-(5'-phospho-DNA)-tyrosine intermediate" evidence="12">
    <location>
        <position position="824"/>
    </location>
</feature>
<feature type="compositionally biased region" description="Basic and acidic residues" evidence="14">
    <location>
        <begin position="1320"/>
        <end position="1329"/>
    </location>
</feature>
<dbReference type="PANTHER" id="PTHR10169">
    <property type="entry name" value="DNA TOPOISOMERASE/GYRASE"/>
    <property type="match status" value="1"/>
</dbReference>
<evidence type="ECO:0000313" key="17">
    <source>
        <dbReference type="EMBL" id="CAL5992087.1"/>
    </source>
</evidence>
<evidence type="ECO:0000256" key="13">
    <source>
        <dbReference type="RuleBase" id="RU362094"/>
    </source>
</evidence>
<dbReference type="SUPFAM" id="SSF56719">
    <property type="entry name" value="Type II DNA topoisomerase"/>
    <property type="match status" value="1"/>
</dbReference>
<name>A0ABP1HDT5_9EUKA</name>
<keyword evidence="10 12" id="KW-0238">DNA-binding</keyword>
<dbReference type="Gene3D" id="3.30.230.10">
    <property type="match status" value="1"/>
</dbReference>
<evidence type="ECO:0000256" key="3">
    <source>
        <dbReference type="ARBA" id="ARBA00001946"/>
    </source>
</evidence>
<dbReference type="InterPro" id="IPR014721">
    <property type="entry name" value="Ribsml_uS5_D2-typ_fold_subgr"/>
</dbReference>
<dbReference type="InterPro" id="IPR001154">
    <property type="entry name" value="TopoII_euk"/>
</dbReference>
<dbReference type="InterPro" id="IPR013757">
    <property type="entry name" value="Topo_IIA_A_a_sf"/>
</dbReference>
<dbReference type="Gene3D" id="3.40.50.670">
    <property type="match status" value="1"/>
</dbReference>
<dbReference type="InterPro" id="IPR050634">
    <property type="entry name" value="DNA_Topoisomerase_II"/>
</dbReference>
<evidence type="ECO:0000256" key="6">
    <source>
        <dbReference type="ARBA" id="ARBA00022741"/>
    </source>
</evidence>
<keyword evidence="18" id="KW-1185">Reference proteome</keyword>
<organism evidence="17 18">
    <name type="scientific">Hexamita inflata</name>
    <dbReference type="NCBI Taxonomy" id="28002"/>
    <lineage>
        <taxon>Eukaryota</taxon>
        <taxon>Metamonada</taxon>
        <taxon>Diplomonadida</taxon>
        <taxon>Hexamitidae</taxon>
        <taxon>Hexamitinae</taxon>
        <taxon>Hexamita</taxon>
    </lineage>
</organism>
<dbReference type="SMART" id="SM00433">
    <property type="entry name" value="TOP2c"/>
    <property type="match status" value="1"/>
</dbReference>
<dbReference type="Gene3D" id="3.30.1360.40">
    <property type="match status" value="1"/>
</dbReference>
<dbReference type="PROSITE" id="PS00177">
    <property type="entry name" value="TOPOISOMERASE_II"/>
    <property type="match status" value="1"/>
</dbReference>
<dbReference type="Pfam" id="PF00204">
    <property type="entry name" value="DNA_gyraseB"/>
    <property type="match status" value="1"/>
</dbReference>
<gene>
    <name evidence="17" type="ORF">HINF_LOCUS12410</name>
</gene>
<dbReference type="PRINTS" id="PR00418">
    <property type="entry name" value="TPI2FAMILY"/>
</dbReference>
<dbReference type="Gene3D" id="1.10.268.10">
    <property type="entry name" value="Topoisomerase, domain 3"/>
    <property type="match status" value="1"/>
</dbReference>
<accession>A0ABP1HDT5</accession>
<comment type="cofactor">
    <cofactor evidence="2">
        <name>Ca(2+)</name>
        <dbReference type="ChEBI" id="CHEBI:29108"/>
    </cofactor>
</comment>
<evidence type="ECO:0000256" key="11">
    <source>
        <dbReference type="ARBA" id="ARBA00023235"/>
    </source>
</evidence>
<evidence type="ECO:0000259" key="15">
    <source>
        <dbReference type="PROSITE" id="PS50880"/>
    </source>
</evidence>
<sequence length="1422" mass="162645">MSNTIKRIDPREHVLLRPDMYIGSISPETQRAWLVNPEQQLYIANAKIVPGLYKIFDEIITNASDNKQRDKDRSSSRKMTYIKVNFEETPQGTMITVINDGVQGFLDFNKEEKMYIPQLAFGILMTSSNYNDSEERVTGGRNGFGAKLTNIYSKLFSVEVCEGGKKYFQQWTDNMKEHTEPEITKVASGSTNYVKVSFIPDYARFSLTNLDTDHIALLTRRVYDIAGCCSENLNVFVNNQELTIHNFKQYVQKIFTAACPAAVQSNDAMQFAVEPTEATEATETTTTTKAKRKSTKHWTDDHIAYYEPNEFWSIAVFGSELKEYQQMSFVNSICTSEGGSHVEVVLDNLLEPINDKVKDYLKKLDIKTTKELTRANIKTHIFLVVRALVVNPSFDSQTKTCLRTTKTQFKKTLTFDKDEKQVKDFFKNIGNMQILMQNLSNMISAQTNKALAKTDGSKQRNIVVPKLDDAVDAGTGNGHRCYLYLTEGDSAKTLAVEGLSKLPDGRRYNGVFPLRGKVLNVRDIAADKVGQNVEITNLKKILGLRQGVDYTDPENRKQLRYGKVVIMTDQDTDGSHIKGLLLNLFDTFWPSLLKAGYIQEFITPIVRVTRKGGRIQDKIDFYTIPEYELWLADHPNTKDYTTQYYKGLGSSDKAEASQYFKEIQKNKKQFDMDPLASARLNVAFNKKLADKRKEWLQAADPNTYLDNKQMNIKISDFVDRELVLYELENIRRSIPSMIDGMKPSQRKILYGCFKRNLTSPIKVAQLSGYVSEHAAYHHGEVSLNQTIVGLAQSFTGANNIPFLVPKGQFGSRPRGGKDSAAPRYIFTMLQPITRYIFRPEDDQVLNNLKDDNQVIEPEYYVPIIPIVLLNGAVGIGTGWSTNVTQFNPREIINAIRKRLYGKSTKSERHGKKQLCPWFRNWKGVEKIEYFDVGQQIVDRWIMRGTFEVKDRKLVITELPPGVWTEEYRDDLNKWSEEVQKDKESKRPPITLVQDFSDNDRVEIHVTLDKSCTLLDGDVTNPNSPEFKRIVDLFNLESTIRASNMMLHDANNVLQQYKSASHIIDKFLITRMAFYQKRKEKMLEEFREQAIIACEKARFIEMIVKGELKVQNVPMEELCKTLWAKKFMPTSKNRLLMLSNHLEAVDDAEEERNKKDNADELEAEELLRKRVKDIYEREEFFAAVKAPNAAVMKNIYMYLVRLAIHSMTKEKFEELMREKQQAEMKVDELLKKSLEEMYLYDLAALDLALNEFEANLENNNTQKSINIPKSEIEREIINQRDALNNLEDKTGTSDAELENVVPETKKKATAEKKPSLLTKKTAADGEAPKEKKPRAPKTEAGVAKAAKPKAEKGAAKDAKPKETKPKDDKPKEPKPKAPKKVKEFSSEEEEESIHLITSSEEEDQYVYVYEDENEGENGDGDDL</sequence>
<dbReference type="SMART" id="SM00434">
    <property type="entry name" value="TOP4c"/>
    <property type="match status" value="1"/>
</dbReference>
<feature type="region of interest" description="Disordered" evidence="14">
    <location>
        <begin position="1284"/>
        <end position="1422"/>
    </location>
</feature>
<dbReference type="EMBL" id="CAXDID020000028">
    <property type="protein sequence ID" value="CAL5992087.1"/>
    <property type="molecule type" value="Genomic_DNA"/>
</dbReference>
<evidence type="ECO:0000256" key="7">
    <source>
        <dbReference type="ARBA" id="ARBA00022840"/>
    </source>
</evidence>
<keyword evidence="7 13" id="KW-0067">ATP-binding</keyword>
<dbReference type="Pfam" id="PF00521">
    <property type="entry name" value="DNA_topoisoIV"/>
    <property type="match status" value="1"/>
</dbReference>
<feature type="compositionally biased region" description="Acidic residues" evidence="14">
    <location>
        <begin position="1398"/>
        <end position="1422"/>
    </location>
</feature>
<evidence type="ECO:0000256" key="10">
    <source>
        <dbReference type="ARBA" id="ARBA00023125"/>
    </source>
</evidence>
<dbReference type="InterPro" id="IPR002205">
    <property type="entry name" value="Topo_IIA_dom_A"/>
</dbReference>
<evidence type="ECO:0000256" key="4">
    <source>
        <dbReference type="ARBA" id="ARBA00011080"/>
    </source>
</evidence>
<proteinExistence type="inferred from homology"/>
<dbReference type="InterPro" id="IPR018522">
    <property type="entry name" value="TopoIIA_CS"/>
</dbReference>
<keyword evidence="11 12" id="KW-0413">Isomerase</keyword>
<evidence type="ECO:0000256" key="5">
    <source>
        <dbReference type="ARBA" id="ARBA00022723"/>
    </source>
</evidence>
<evidence type="ECO:0000256" key="1">
    <source>
        <dbReference type="ARBA" id="ARBA00000185"/>
    </source>
</evidence>
<comment type="subunit">
    <text evidence="13">Homodimer.</text>
</comment>
<dbReference type="InterPro" id="IPR031660">
    <property type="entry name" value="TOPRIM_C"/>
</dbReference>
<evidence type="ECO:0000256" key="8">
    <source>
        <dbReference type="ARBA" id="ARBA00022842"/>
    </source>
</evidence>
<dbReference type="InterPro" id="IPR013759">
    <property type="entry name" value="Topo_IIA_B_C"/>
</dbReference>
<dbReference type="Pfam" id="PF01751">
    <property type="entry name" value="Toprim"/>
    <property type="match status" value="1"/>
</dbReference>
<dbReference type="InterPro" id="IPR006171">
    <property type="entry name" value="TOPRIM_dom"/>
</dbReference>
<feature type="domain" description="Topo IIA-type catalytic" evidence="16">
    <location>
        <begin position="734"/>
        <end position="1241"/>
    </location>
</feature>
<comment type="catalytic activity">
    <reaction evidence="1 12 13">
        <text>ATP-dependent breakage, passage and rejoining of double-stranded DNA.</text>
        <dbReference type="EC" id="5.6.2.2"/>
    </reaction>
</comment>
<dbReference type="SUPFAM" id="SSF55874">
    <property type="entry name" value="ATPase domain of HSP90 chaperone/DNA topoisomerase II/histidine kinase"/>
    <property type="match status" value="1"/>
</dbReference>
<dbReference type="Proteomes" id="UP001642409">
    <property type="component" value="Unassembled WGS sequence"/>
</dbReference>
<dbReference type="InterPro" id="IPR013760">
    <property type="entry name" value="Topo_IIA-like_dom_sf"/>
</dbReference>
<keyword evidence="5" id="KW-0479">Metal-binding</keyword>
<dbReference type="InterPro" id="IPR013506">
    <property type="entry name" value="Topo_IIA_bsu_dom2"/>
</dbReference>
<dbReference type="Gene3D" id="3.90.199.10">
    <property type="entry name" value="Topoisomerase II, domain 5"/>
    <property type="match status" value="1"/>
</dbReference>
<evidence type="ECO:0000256" key="12">
    <source>
        <dbReference type="PROSITE-ProRule" id="PRU01384"/>
    </source>
</evidence>
<dbReference type="PROSITE" id="PS52040">
    <property type="entry name" value="TOPO_IIA"/>
    <property type="match status" value="1"/>
</dbReference>
<dbReference type="PANTHER" id="PTHR10169:SF38">
    <property type="entry name" value="DNA TOPOISOMERASE 2"/>
    <property type="match status" value="1"/>
</dbReference>
<dbReference type="InterPro" id="IPR001241">
    <property type="entry name" value="Topo_IIA"/>
</dbReference>
<evidence type="ECO:0000256" key="2">
    <source>
        <dbReference type="ARBA" id="ARBA00001913"/>
    </source>
</evidence>
<evidence type="ECO:0000256" key="9">
    <source>
        <dbReference type="ARBA" id="ARBA00023029"/>
    </source>
</evidence>
<dbReference type="InterPro" id="IPR020568">
    <property type="entry name" value="Ribosomal_Su5_D2-typ_SF"/>
</dbReference>
<keyword evidence="8" id="KW-0460">Magnesium</keyword>
<comment type="caution">
    <text evidence="17">The sequence shown here is derived from an EMBL/GenBank/DDBJ whole genome shotgun (WGS) entry which is preliminary data.</text>
</comment>
<comment type="function">
    <text evidence="13">Control of topological states of DNA by transient breakage and subsequent rejoining of DNA strands. Topoisomerase II makes double-strand breaks.</text>
</comment>
<dbReference type="EC" id="5.6.2.2" evidence="13"/>
<dbReference type="Pfam" id="PF16898">
    <property type="entry name" value="TOPRIM_C"/>
    <property type="match status" value="1"/>
</dbReference>